<evidence type="ECO:0000256" key="6">
    <source>
        <dbReference type="RuleBase" id="RU280813"/>
    </source>
</evidence>
<dbReference type="InParanoid" id="E3M0Z5"/>
<gene>
    <name evidence="7" type="ORF">CRE_06689</name>
</gene>
<comment type="caution">
    <text evidence="6">Lacks conserved residue(s) required for the propagation of feature annotation.</text>
</comment>
<comment type="similarity">
    <text evidence="2 6">Belongs to the nematode receptor-like protein srg family.</text>
</comment>
<dbReference type="PANTHER" id="PTHR31627">
    <property type="entry name" value="SERPENTINE RECEPTOR CLASS GAMMA-RELATED"/>
    <property type="match status" value="1"/>
</dbReference>
<feature type="transmembrane region" description="Helical" evidence="6">
    <location>
        <begin position="31"/>
        <end position="49"/>
    </location>
</feature>
<name>E3M0Z5_CAERE</name>
<evidence type="ECO:0000256" key="1">
    <source>
        <dbReference type="ARBA" id="ARBA00004141"/>
    </source>
</evidence>
<feature type="transmembrane region" description="Helical" evidence="6">
    <location>
        <begin position="120"/>
        <end position="140"/>
    </location>
</feature>
<dbReference type="OrthoDB" id="5871702at2759"/>
<evidence type="ECO:0000313" key="8">
    <source>
        <dbReference type="Proteomes" id="UP000008281"/>
    </source>
</evidence>
<dbReference type="AlphaFoldDB" id="E3M0Z5"/>
<feature type="transmembrane region" description="Helical" evidence="6">
    <location>
        <begin position="56"/>
        <end position="78"/>
    </location>
</feature>
<dbReference type="InterPro" id="IPR051119">
    <property type="entry name" value="Nematode_SR-like"/>
</dbReference>
<keyword evidence="4 6" id="KW-1133">Transmembrane helix</keyword>
<dbReference type="PRINTS" id="PR00698">
    <property type="entry name" value="TMPROTEINSRG"/>
</dbReference>
<feature type="transmembrane region" description="Helical" evidence="6">
    <location>
        <begin position="172"/>
        <end position="194"/>
    </location>
</feature>
<evidence type="ECO:0000256" key="4">
    <source>
        <dbReference type="ARBA" id="ARBA00022989"/>
    </source>
</evidence>
<keyword evidence="8" id="KW-1185">Reference proteome</keyword>
<dbReference type="PANTHER" id="PTHR31627:SF12">
    <property type="entry name" value="SERPENTINE RECEPTOR CLASS GAMMA-11-RELATED"/>
    <property type="match status" value="1"/>
</dbReference>
<dbReference type="GO" id="GO:0007606">
    <property type="term" value="P:sensory perception of chemical stimulus"/>
    <property type="evidence" value="ECO:0007669"/>
    <property type="project" value="UniProtKB-UniRule"/>
</dbReference>
<protein>
    <recommendedName>
        <fullName evidence="6">Serpentine receptor class gamma</fullName>
    </recommendedName>
</protein>
<evidence type="ECO:0000256" key="2">
    <source>
        <dbReference type="ARBA" id="ARBA00005692"/>
    </source>
</evidence>
<dbReference type="EMBL" id="DS268421">
    <property type="protein sequence ID" value="EFO88939.1"/>
    <property type="molecule type" value="Genomic_DNA"/>
</dbReference>
<evidence type="ECO:0000256" key="3">
    <source>
        <dbReference type="ARBA" id="ARBA00022692"/>
    </source>
</evidence>
<keyword evidence="5 6" id="KW-0472">Membrane</keyword>
<sequence>MCLYLTLGLFLHFSILKVVLVTEKMAFKESSFFQIFVFDSVFSILIIMTDLFFNRLFIYVTPLCPLVSPFFFDSTVILKTVFVMGNYSRFGKSVAQVVMVLNRMSCVLQPTSYKNAWKSLTPICYAVLTILPIGGIWNIAISKVYADPTRGGFTINYIKAVKWAALSMFQSIYILTALVITIICTSITLYKLIVLPNRIKAAEKSLCFTSIFISAAFLLVAASQVRYQPTIVVSITHKFQFPFFICSSCDVDLLLLLQAFPFDSFTVGTAVILILANRHIRQSIFGIRMQREERVRTMSGQMNSL</sequence>
<proteinExistence type="inferred from homology"/>
<dbReference type="Pfam" id="PF02118">
    <property type="entry name" value="Srg"/>
    <property type="match status" value="1"/>
</dbReference>
<accession>E3M0Z5</accession>
<dbReference type="GO" id="GO:0016020">
    <property type="term" value="C:membrane"/>
    <property type="evidence" value="ECO:0007669"/>
    <property type="project" value="UniProtKB-SubCell"/>
</dbReference>
<dbReference type="GO" id="GO:0004888">
    <property type="term" value="F:transmembrane signaling receptor activity"/>
    <property type="evidence" value="ECO:0007669"/>
    <property type="project" value="InterPro"/>
</dbReference>
<reference evidence="7" key="1">
    <citation type="submission" date="2007-07" db="EMBL/GenBank/DDBJ databases">
        <title>PCAP assembly of the Caenorhabditis remanei genome.</title>
        <authorList>
            <consortium name="The Caenorhabditis remanei Sequencing Consortium"/>
            <person name="Wilson R.K."/>
        </authorList>
    </citation>
    <scope>NUCLEOTIDE SEQUENCE [LARGE SCALE GENOMIC DNA]</scope>
    <source>
        <strain evidence="7">PB4641</strain>
    </source>
</reference>
<evidence type="ECO:0000256" key="5">
    <source>
        <dbReference type="ARBA" id="ARBA00023136"/>
    </source>
</evidence>
<comment type="subcellular location">
    <subcellularLocation>
        <location evidence="1">Membrane</location>
        <topology evidence="1">Multi-pass membrane protein</topology>
    </subcellularLocation>
</comment>
<dbReference type="Proteomes" id="UP000008281">
    <property type="component" value="Unassembled WGS sequence"/>
</dbReference>
<dbReference type="HOGENOM" id="CLU_061253_1_0_1"/>
<organism evidence="8">
    <name type="scientific">Caenorhabditis remanei</name>
    <name type="common">Caenorhabditis vulgaris</name>
    <dbReference type="NCBI Taxonomy" id="31234"/>
    <lineage>
        <taxon>Eukaryota</taxon>
        <taxon>Metazoa</taxon>
        <taxon>Ecdysozoa</taxon>
        <taxon>Nematoda</taxon>
        <taxon>Chromadorea</taxon>
        <taxon>Rhabditida</taxon>
        <taxon>Rhabditina</taxon>
        <taxon>Rhabditomorpha</taxon>
        <taxon>Rhabditoidea</taxon>
        <taxon>Rhabditidae</taxon>
        <taxon>Peloderinae</taxon>
        <taxon>Caenorhabditis</taxon>
    </lineage>
</organism>
<evidence type="ECO:0000313" key="7">
    <source>
        <dbReference type="EMBL" id="EFO88939.1"/>
    </source>
</evidence>
<feature type="transmembrane region" description="Helical" evidence="6">
    <location>
        <begin position="206"/>
        <end position="225"/>
    </location>
</feature>
<dbReference type="InterPro" id="IPR000609">
    <property type="entry name" value="7TM_GPCR_serpentine_rcpt_Srg"/>
</dbReference>
<feature type="transmembrane region" description="Helical" evidence="6">
    <location>
        <begin position="253"/>
        <end position="276"/>
    </location>
</feature>
<keyword evidence="3 6" id="KW-0812">Transmembrane</keyword>